<dbReference type="PANTHER" id="PTHR47219:SF10">
    <property type="entry name" value="GROWTH HORMONE-REGULATED TBC PROTEIN 1"/>
    <property type="match status" value="1"/>
</dbReference>
<dbReference type="PROSITE" id="PS50086">
    <property type="entry name" value="TBC_RABGAP"/>
    <property type="match status" value="1"/>
</dbReference>
<protein>
    <recommendedName>
        <fullName evidence="3">Rab-GAP TBC domain-containing protein</fullName>
    </recommendedName>
</protein>
<dbReference type="AlphaFoldDB" id="A0A368GGN9"/>
<dbReference type="Gene3D" id="1.10.472.80">
    <property type="entry name" value="Ypt/Rab-GAP domain of gyp1p, domain 3"/>
    <property type="match status" value="1"/>
</dbReference>
<evidence type="ECO:0000313" key="4">
    <source>
        <dbReference type="EMBL" id="RCN41997.1"/>
    </source>
</evidence>
<comment type="caution">
    <text evidence="4">The sequence shown here is derived from an EMBL/GenBank/DDBJ whole genome shotgun (WGS) entry which is preliminary data.</text>
</comment>
<keyword evidence="5" id="KW-1185">Reference proteome</keyword>
<evidence type="ECO:0000259" key="3">
    <source>
        <dbReference type="PROSITE" id="PS50086"/>
    </source>
</evidence>
<dbReference type="PANTHER" id="PTHR47219">
    <property type="entry name" value="RAB GTPASE-ACTIVATING PROTEIN 1-LIKE"/>
    <property type="match status" value="1"/>
</dbReference>
<dbReference type="OrthoDB" id="294251at2759"/>
<organism evidence="4 5">
    <name type="scientific">Ancylostoma caninum</name>
    <name type="common">Dog hookworm</name>
    <dbReference type="NCBI Taxonomy" id="29170"/>
    <lineage>
        <taxon>Eukaryota</taxon>
        <taxon>Metazoa</taxon>
        <taxon>Ecdysozoa</taxon>
        <taxon>Nematoda</taxon>
        <taxon>Chromadorea</taxon>
        <taxon>Rhabditida</taxon>
        <taxon>Rhabditina</taxon>
        <taxon>Rhabditomorpha</taxon>
        <taxon>Strongyloidea</taxon>
        <taxon>Ancylostomatidae</taxon>
        <taxon>Ancylostomatinae</taxon>
        <taxon>Ancylostoma</taxon>
    </lineage>
</organism>
<dbReference type="InterPro" id="IPR050302">
    <property type="entry name" value="Rab_GAP_TBC_domain"/>
</dbReference>
<evidence type="ECO:0000256" key="2">
    <source>
        <dbReference type="ARBA" id="ARBA00043879"/>
    </source>
</evidence>
<keyword evidence="1" id="KW-0343">GTPase activation</keyword>
<feature type="domain" description="Rab-GAP TBC" evidence="3">
    <location>
        <begin position="1"/>
        <end position="59"/>
    </location>
</feature>
<evidence type="ECO:0000313" key="5">
    <source>
        <dbReference type="Proteomes" id="UP000252519"/>
    </source>
</evidence>
<name>A0A368GGN9_ANCCA</name>
<dbReference type="GO" id="GO:0005096">
    <property type="term" value="F:GTPase activator activity"/>
    <property type="evidence" value="ECO:0007669"/>
    <property type="project" value="UniProtKB-KW"/>
</dbReference>
<evidence type="ECO:0000256" key="1">
    <source>
        <dbReference type="ARBA" id="ARBA00022468"/>
    </source>
</evidence>
<dbReference type="STRING" id="29170.A0A368GGN9"/>
<dbReference type="EMBL" id="JOJR01000214">
    <property type="protein sequence ID" value="RCN41997.1"/>
    <property type="molecule type" value="Genomic_DNA"/>
</dbReference>
<dbReference type="Proteomes" id="UP000252519">
    <property type="component" value="Unassembled WGS sequence"/>
</dbReference>
<dbReference type="InterPro" id="IPR000195">
    <property type="entry name" value="Rab-GAP-TBC_dom"/>
</dbReference>
<dbReference type="GO" id="GO:0031267">
    <property type="term" value="F:small GTPase binding"/>
    <property type="evidence" value="ECO:0007669"/>
    <property type="project" value="TreeGrafter"/>
</dbReference>
<reference evidence="4 5" key="1">
    <citation type="submission" date="2014-10" db="EMBL/GenBank/DDBJ databases">
        <title>Draft genome of the hookworm Ancylostoma caninum.</title>
        <authorList>
            <person name="Mitreva M."/>
        </authorList>
    </citation>
    <scope>NUCLEOTIDE SEQUENCE [LARGE SCALE GENOMIC DNA]</scope>
    <source>
        <strain evidence="4 5">Baltimore</strain>
    </source>
</reference>
<accession>A0A368GGN9</accession>
<dbReference type="InterPro" id="IPR035969">
    <property type="entry name" value="Rab-GAP_TBC_sf"/>
</dbReference>
<dbReference type="SUPFAM" id="SSF47923">
    <property type="entry name" value="Ypt/Rab-GAP domain of gyp1p"/>
    <property type="match status" value="1"/>
</dbReference>
<comment type="function">
    <text evidence="2">May act as a GTPase-activating protein for Rab family protein(s).</text>
</comment>
<sequence>MSSLNSLSFRKECPQVAMVLKMLDVGLDLVIGKWLLCWFVESLPLESVLRIWDCMIYDGNDVWLFRVALCLIRANQREIGAARSLDQLILAFQKVGRSTIALYCHHLIESAKLERVSQKMIDELRMICELDVN</sequence>
<gene>
    <name evidence="4" type="ORF">ANCCAN_12044</name>
</gene>
<dbReference type="Pfam" id="PF00566">
    <property type="entry name" value="RabGAP-TBC"/>
    <property type="match status" value="1"/>
</dbReference>
<proteinExistence type="predicted"/>